<proteinExistence type="inferred from homology"/>
<name>A0ABR1CL77_NECAM</name>
<organism evidence="15 16">
    <name type="scientific">Necator americanus</name>
    <name type="common">Human hookworm</name>
    <dbReference type="NCBI Taxonomy" id="51031"/>
    <lineage>
        <taxon>Eukaryota</taxon>
        <taxon>Metazoa</taxon>
        <taxon>Ecdysozoa</taxon>
        <taxon>Nematoda</taxon>
        <taxon>Chromadorea</taxon>
        <taxon>Rhabditida</taxon>
        <taxon>Rhabditina</taxon>
        <taxon>Rhabditomorpha</taxon>
        <taxon>Strongyloidea</taxon>
        <taxon>Ancylostomatidae</taxon>
        <taxon>Bunostominae</taxon>
        <taxon>Necator</taxon>
    </lineage>
</organism>
<evidence type="ECO:0000256" key="3">
    <source>
        <dbReference type="ARBA" id="ARBA00008212"/>
    </source>
</evidence>
<evidence type="ECO:0000313" key="16">
    <source>
        <dbReference type="Proteomes" id="UP001303046"/>
    </source>
</evidence>
<evidence type="ECO:0000259" key="14">
    <source>
        <dbReference type="PROSITE" id="PS51044"/>
    </source>
</evidence>
<dbReference type="Proteomes" id="UP001303046">
    <property type="component" value="Unassembled WGS sequence"/>
</dbReference>
<dbReference type="Gene3D" id="3.30.40.10">
    <property type="entry name" value="Zinc/RING finger domain, C3HC4 (zinc finger)"/>
    <property type="match status" value="1"/>
</dbReference>
<dbReference type="PROSITE" id="PS51044">
    <property type="entry name" value="ZF_SP_RING"/>
    <property type="match status" value="1"/>
</dbReference>
<keyword evidence="16" id="KW-1185">Reference proteome</keyword>
<keyword evidence="7 13" id="KW-0863">Zinc-finger</keyword>
<dbReference type="InterPro" id="IPR026846">
    <property type="entry name" value="Nse2(Mms21)"/>
</dbReference>
<evidence type="ECO:0000256" key="9">
    <source>
        <dbReference type="ARBA" id="ARBA00022833"/>
    </source>
</evidence>
<evidence type="ECO:0000256" key="5">
    <source>
        <dbReference type="ARBA" id="ARBA00022679"/>
    </source>
</evidence>
<keyword evidence="9" id="KW-0862">Zinc</keyword>
<dbReference type="PANTHER" id="PTHR21330">
    <property type="entry name" value="E3 SUMO-PROTEIN LIGASE NSE2"/>
    <property type="match status" value="1"/>
</dbReference>
<comment type="subcellular location">
    <subcellularLocation>
        <location evidence="1">Nucleus</location>
    </subcellularLocation>
</comment>
<evidence type="ECO:0000256" key="2">
    <source>
        <dbReference type="ARBA" id="ARBA00004718"/>
    </source>
</evidence>
<dbReference type="EMBL" id="JAVFWL010000002">
    <property type="protein sequence ID" value="KAK6739138.1"/>
    <property type="molecule type" value="Genomic_DNA"/>
</dbReference>
<comment type="pathway">
    <text evidence="2">Protein modification; protein sumoylation.</text>
</comment>
<evidence type="ECO:0000256" key="7">
    <source>
        <dbReference type="ARBA" id="ARBA00022771"/>
    </source>
</evidence>
<comment type="caution">
    <text evidence="15">The sequence shown here is derived from an EMBL/GenBank/DDBJ whole genome shotgun (WGS) entry which is preliminary data.</text>
</comment>
<dbReference type="InterPro" id="IPR013083">
    <property type="entry name" value="Znf_RING/FYVE/PHD"/>
</dbReference>
<evidence type="ECO:0000256" key="13">
    <source>
        <dbReference type="PROSITE-ProRule" id="PRU00452"/>
    </source>
</evidence>
<evidence type="ECO:0000256" key="8">
    <source>
        <dbReference type="ARBA" id="ARBA00022786"/>
    </source>
</evidence>
<evidence type="ECO:0000256" key="11">
    <source>
        <dbReference type="ARBA" id="ARBA00031731"/>
    </source>
</evidence>
<sequence>MTFPIPLLDVVVVPFGFRRAVISASQMEPLVAAVRSGIIGSKRPEARCSCRRLINVNMDVLKEDLRDALQLLEYTPLFEQAEGFYLQTIDEAEKLDLQLSKDSDVLRSMLEENPRRVVYRMEKLKKQYEERCDKSSAAGTMSNKLAVLRSRVPQPAADGAATEELEAGDQDEEDMAVVGVVRSHKDPLGGGLIKDPVKSKHCGHVYDRATLQQYISDNRARHNACYQCPYSLCPSKKNMDMKDMVDCPEFLLS</sequence>
<evidence type="ECO:0000256" key="10">
    <source>
        <dbReference type="ARBA" id="ARBA00023242"/>
    </source>
</evidence>
<dbReference type="PANTHER" id="PTHR21330:SF1">
    <property type="entry name" value="E3 SUMO-PROTEIN LIGASE NSE2"/>
    <property type="match status" value="1"/>
</dbReference>
<keyword evidence="6" id="KW-0479">Metal-binding</keyword>
<evidence type="ECO:0000256" key="12">
    <source>
        <dbReference type="ARBA" id="ARBA00032533"/>
    </source>
</evidence>
<protein>
    <recommendedName>
        <fullName evidence="4">E3 SUMO-protein ligase NSE2</fullName>
    </recommendedName>
    <alternativeName>
        <fullName evidence="11">E3 SUMO-protein transferase NSE2</fullName>
    </alternativeName>
    <alternativeName>
        <fullName evidence="12">Non-structural maintenance of chromosomes element 2 homolog</fullName>
    </alternativeName>
</protein>
<evidence type="ECO:0000256" key="4">
    <source>
        <dbReference type="ARBA" id="ARBA00020923"/>
    </source>
</evidence>
<evidence type="ECO:0000256" key="6">
    <source>
        <dbReference type="ARBA" id="ARBA00022723"/>
    </source>
</evidence>
<accession>A0ABR1CL77</accession>
<reference evidence="15 16" key="1">
    <citation type="submission" date="2023-08" db="EMBL/GenBank/DDBJ databases">
        <title>A Necator americanus chromosomal reference genome.</title>
        <authorList>
            <person name="Ilik V."/>
            <person name="Petrzelkova K.J."/>
            <person name="Pardy F."/>
            <person name="Fuh T."/>
            <person name="Niatou-Singa F.S."/>
            <person name="Gouil Q."/>
            <person name="Baker L."/>
            <person name="Ritchie M.E."/>
            <person name="Jex A.R."/>
            <person name="Gazzola D."/>
            <person name="Li H."/>
            <person name="Toshio Fujiwara R."/>
            <person name="Zhan B."/>
            <person name="Aroian R.V."/>
            <person name="Pafco B."/>
            <person name="Schwarz E.M."/>
        </authorList>
    </citation>
    <scope>NUCLEOTIDE SEQUENCE [LARGE SCALE GENOMIC DNA]</scope>
    <source>
        <strain evidence="15 16">Aroian</strain>
        <tissue evidence="15">Whole animal</tissue>
    </source>
</reference>
<dbReference type="InterPro" id="IPR004181">
    <property type="entry name" value="Znf_MIZ"/>
</dbReference>
<keyword evidence="8" id="KW-0833">Ubl conjugation pathway</keyword>
<dbReference type="CDD" id="cd16651">
    <property type="entry name" value="SPL-RING_NSE2"/>
    <property type="match status" value="1"/>
</dbReference>
<dbReference type="SUPFAM" id="SSF57850">
    <property type="entry name" value="RING/U-box"/>
    <property type="match status" value="1"/>
</dbReference>
<comment type="similarity">
    <text evidence="3">Belongs to the NSE2 family.</text>
</comment>
<keyword evidence="10" id="KW-0539">Nucleus</keyword>
<feature type="domain" description="SP-RING-type" evidence="14">
    <location>
        <begin position="171"/>
        <end position="253"/>
    </location>
</feature>
<keyword evidence="5" id="KW-0808">Transferase</keyword>
<evidence type="ECO:0000256" key="1">
    <source>
        <dbReference type="ARBA" id="ARBA00004123"/>
    </source>
</evidence>
<dbReference type="Pfam" id="PF11789">
    <property type="entry name" value="zf-Nse"/>
    <property type="match status" value="1"/>
</dbReference>
<evidence type="ECO:0000313" key="15">
    <source>
        <dbReference type="EMBL" id="KAK6739138.1"/>
    </source>
</evidence>
<gene>
    <name evidence="15" type="primary">Necator_chrII.g8713</name>
    <name evidence="15" type="ORF">RB195_020918</name>
</gene>